<name>A0A915K5I8_ROMCU</name>
<feature type="compositionally biased region" description="Low complexity" evidence="1">
    <location>
        <begin position="48"/>
        <end position="88"/>
    </location>
</feature>
<protein>
    <submittedName>
        <fullName evidence="3">Uncharacterized protein</fullName>
    </submittedName>
</protein>
<dbReference type="AlphaFoldDB" id="A0A915K5I8"/>
<accession>A0A915K5I8</accession>
<dbReference type="Proteomes" id="UP000887565">
    <property type="component" value="Unplaced"/>
</dbReference>
<evidence type="ECO:0000313" key="2">
    <source>
        <dbReference type="Proteomes" id="UP000887565"/>
    </source>
</evidence>
<sequence length="247" mass="25993">APSLISSAAEGGRKWTPAVSGGGDQSFAGPSCSLQSRSSLATTDLRLPPVAESSEPASEVREVSSSSGSADEEAWPGAAPAAAAAPDGSSDKRRTTESLSYPMATTVVSAFDVTTAAHNSQDVNAASADILSSDSNTSMSLSDKEEIPKSFASIEQPQWVSPNLADDDIHRLHQTRSSSSELNSTSYGANLTVESAAANVDDEHFTPLEHNDTQNLYSRKPFVMQHCSSYNGSIPFHHNFDATLDLT</sequence>
<dbReference type="WBParaSite" id="nRc.2.0.1.t33986-RA">
    <property type="protein sequence ID" value="nRc.2.0.1.t33986-RA"/>
    <property type="gene ID" value="nRc.2.0.1.g33986"/>
</dbReference>
<proteinExistence type="predicted"/>
<evidence type="ECO:0000313" key="3">
    <source>
        <dbReference type="WBParaSite" id="nRc.2.0.1.t33986-RA"/>
    </source>
</evidence>
<keyword evidence="2" id="KW-1185">Reference proteome</keyword>
<organism evidence="2 3">
    <name type="scientific">Romanomermis culicivorax</name>
    <name type="common">Nematode worm</name>
    <dbReference type="NCBI Taxonomy" id="13658"/>
    <lineage>
        <taxon>Eukaryota</taxon>
        <taxon>Metazoa</taxon>
        <taxon>Ecdysozoa</taxon>
        <taxon>Nematoda</taxon>
        <taxon>Enoplea</taxon>
        <taxon>Dorylaimia</taxon>
        <taxon>Mermithida</taxon>
        <taxon>Mermithoidea</taxon>
        <taxon>Mermithidae</taxon>
        <taxon>Romanomermis</taxon>
    </lineage>
</organism>
<feature type="region of interest" description="Disordered" evidence="1">
    <location>
        <begin position="1"/>
        <end position="97"/>
    </location>
</feature>
<reference evidence="3" key="1">
    <citation type="submission" date="2022-11" db="UniProtKB">
        <authorList>
            <consortium name="WormBaseParasite"/>
        </authorList>
    </citation>
    <scope>IDENTIFICATION</scope>
</reference>
<evidence type="ECO:0000256" key="1">
    <source>
        <dbReference type="SAM" id="MobiDB-lite"/>
    </source>
</evidence>
<feature type="compositionally biased region" description="Polar residues" evidence="1">
    <location>
        <begin position="32"/>
        <end position="42"/>
    </location>
</feature>